<gene>
    <name evidence="1" type="ORF">LXM26_22185</name>
</gene>
<sequence length="100" mass="11753">MVILSYKAIREFGKKHHDSEEALGSWYKIVERSNWAHFHDVKQVFNSVDSVGNDRYVFNIKGNKYRLVALINFNVRTLYILFIGTHAEYDLIDASLIKFK</sequence>
<protein>
    <submittedName>
        <fullName evidence="1">Type II toxin-antitoxin system HigB family toxin</fullName>
    </submittedName>
</protein>
<accession>A0A9X1TGL3</accession>
<dbReference type="RefSeq" id="WP_234657172.1">
    <property type="nucleotide sequence ID" value="NZ_CP094997.1"/>
</dbReference>
<name>A0A9X1TGL3_9BACT</name>
<keyword evidence="2" id="KW-1185">Reference proteome</keyword>
<reference evidence="1" key="1">
    <citation type="submission" date="2021-12" db="EMBL/GenBank/DDBJ databases">
        <title>Novel species in genus Dyadobacter.</title>
        <authorList>
            <person name="Ma C."/>
        </authorList>
    </citation>
    <scope>NUCLEOTIDE SEQUENCE</scope>
    <source>
        <strain evidence="1">LJ419</strain>
    </source>
</reference>
<dbReference type="AlphaFoldDB" id="A0A9X1TGL3"/>
<organism evidence="1 2">
    <name type="scientific">Dyadobacter chenwenxiniae</name>
    <dbReference type="NCBI Taxonomy" id="2906456"/>
    <lineage>
        <taxon>Bacteria</taxon>
        <taxon>Pseudomonadati</taxon>
        <taxon>Bacteroidota</taxon>
        <taxon>Cytophagia</taxon>
        <taxon>Cytophagales</taxon>
        <taxon>Spirosomataceae</taxon>
        <taxon>Dyadobacter</taxon>
    </lineage>
</organism>
<proteinExistence type="predicted"/>
<dbReference type="Pfam" id="PF09907">
    <property type="entry name" value="HigB_toxin"/>
    <property type="match status" value="1"/>
</dbReference>
<dbReference type="GO" id="GO:0004519">
    <property type="term" value="F:endonuclease activity"/>
    <property type="evidence" value="ECO:0007669"/>
    <property type="project" value="InterPro"/>
</dbReference>
<dbReference type="GO" id="GO:0003723">
    <property type="term" value="F:RNA binding"/>
    <property type="evidence" value="ECO:0007669"/>
    <property type="project" value="InterPro"/>
</dbReference>
<comment type="caution">
    <text evidence="1">The sequence shown here is derived from an EMBL/GenBank/DDBJ whole genome shotgun (WGS) entry which is preliminary data.</text>
</comment>
<evidence type="ECO:0000313" key="2">
    <source>
        <dbReference type="Proteomes" id="UP001139000"/>
    </source>
</evidence>
<evidence type="ECO:0000313" key="1">
    <source>
        <dbReference type="EMBL" id="MCF0064242.1"/>
    </source>
</evidence>
<dbReference type="Proteomes" id="UP001139000">
    <property type="component" value="Unassembled WGS sequence"/>
</dbReference>
<dbReference type="InterPro" id="IPR018669">
    <property type="entry name" value="Toxin_HigB"/>
</dbReference>
<dbReference type="GO" id="GO:0110001">
    <property type="term" value="C:toxin-antitoxin complex"/>
    <property type="evidence" value="ECO:0007669"/>
    <property type="project" value="InterPro"/>
</dbReference>
<dbReference type="EMBL" id="JAJTTC010000007">
    <property type="protein sequence ID" value="MCF0064242.1"/>
    <property type="molecule type" value="Genomic_DNA"/>
</dbReference>